<keyword evidence="3" id="KW-1185">Reference proteome</keyword>
<reference evidence="2 3" key="1">
    <citation type="submission" date="2018-07" db="EMBL/GenBank/DDBJ databases">
        <title>Genomic Encyclopedia of Type Strains, Phase III (KMG-III): the genomes of soil and plant-associated and newly described type strains.</title>
        <authorList>
            <person name="Whitman W."/>
        </authorList>
    </citation>
    <scope>NUCLEOTIDE SEQUENCE [LARGE SCALE GENOMIC DNA]</scope>
    <source>
        <strain evidence="2 3">31-25a</strain>
    </source>
</reference>
<evidence type="ECO:0000313" key="3">
    <source>
        <dbReference type="Proteomes" id="UP000253324"/>
    </source>
</evidence>
<proteinExistence type="predicted"/>
<protein>
    <submittedName>
        <fullName evidence="2">Uncharacterized protein</fullName>
    </submittedName>
</protein>
<dbReference type="AlphaFoldDB" id="A0A368YKQ5"/>
<comment type="caution">
    <text evidence="2">The sequence shown here is derived from an EMBL/GenBank/DDBJ whole genome shotgun (WGS) entry which is preliminary data.</text>
</comment>
<accession>A0A368YKQ5</accession>
<dbReference type="Proteomes" id="UP000253324">
    <property type="component" value="Unassembled WGS sequence"/>
</dbReference>
<evidence type="ECO:0000256" key="1">
    <source>
        <dbReference type="SAM" id="MobiDB-lite"/>
    </source>
</evidence>
<name>A0A368YKQ5_9HYPH</name>
<feature type="region of interest" description="Disordered" evidence="1">
    <location>
        <begin position="26"/>
        <end position="50"/>
    </location>
</feature>
<sequence length="70" mass="7685">MQCNGRLLLDAVTGDAIDMLNASASEHPNFSRSNSYHQNLPDGAGKDIPRPLSHMQMRSQKVSEVMLQSS</sequence>
<feature type="compositionally biased region" description="Polar residues" evidence="1">
    <location>
        <begin position="26"/>
        <end position="38"/>
    </location>
</feature>
<organism evidence="2 3">
    <name type="scientific">Phyllobacterium bourgognense</name>
    <dbReference type="NCBI Taxonomy" id="314236"/>
    <lineage>
        <taxon>Bacteria</taxon>
        <taxon>Pseudomonadati</taxon>
        <taxon>Pseudomonadota</taxon>
        <taxon>Alphaproteobacteria</taxon>
        <taxon>Hyphomicrobiales</taxon>
        <taxon>Phyllobacteriaceae</taxon>
        <taxon>Phyllobacterium</taxon>
    </lineage>
</organism>
<gene>
    <name evidence="2" type="ORF">C7476_11563</name>
</gene>
<dbReference type="EMBL" id="QPJM01000015">
    <property type="protein sequence ID" value="RCW80098.1"/>
    <property type="molecule type" value="Genomic_DNA"/>
</dbReference>
<evidence type="ECO:0000313" key="2">
    <source>
        <dbReference type="EMBL" id="RCW80098.1"/>
    </source>
</evidence>